<dbReference type="InterPro" id="IPR042099">
    <property type="entry name" value="ANL_N_sf"/>
</dbReference>
<dbReference type="GO" id="GO:0043041">
    <property type="term" value="P:amino acid activation for nonribosomal peptide biosynthetic process"/>
    <property type="evidence" value="ECO:0007669"/>
    <property type="project" value="TreeGrafter"/>
</dbReference>
<evidence type="ECO:0000259" key="1">
    <source>
        <dbReference type="Pfam" id="PF00501"/>
    </source>
</evidence>
<reference evidence="2 3" key="1">
    <citation type="submission" date="2020-06" db="EMBL/GenBank/DDBJ databases">
        <title>Pseudomonas eucalypticola sp. nov., an endophyte of Eucalyptus dunnii leaves with biocontrol ability of eucalyptus leaf blight.</title>
        <authorList>
            <person name="Liu Y."/>
            <person name="Song Z."/>
            <person name="Zeng H."/>
            <person name="Lu M."/>
            <person name="Wang X."/>
            <person name="Lian X."/>
            <person name="Zhang Q."/>
        </authorList>
    </citation>
    <scope>NUCLEOTIDE SEQUENCE [LARGE SCALE GENOMIC DNA]</scope>
    <source>
        <strain evidence="2 3">NP-1</strain>
    </source>
</reference>
<dbReference type="InterPro" id="IPR000873">
    <property type="entry name" value="AMP-dep_synth/lig_dom"/>
</dbReference>
<dbReference type="AlphaFoldDB" id="A0A7D5HEG3"/>
<dbReference type="KEGG" id="pez:HWQ56_05915"/>
<name>A0A7D5HEG3_9PSED</name>
<evidence type="ECO:0000313" key="2">
    <source>
        <dbReference type="EMBL" id="QKZ03346.1"/>
    </source>
</evidence>
<protein>
    <submittedName>
        <fullName evidence="2">Amino acid adenylation domain-containing protein</fullName>
    </submittedName>
</protein>
<dbReference type="RefSeq" id="WP_176570013.1">
    <property type="nucleotide sequence ID" value="NZ_CP056030.1"/>
</dbReference>
<organism evidence="2 3">
    <name type="scientific">Pseudomonas eucalypticola</name>
    <dbReference type="NCBI Taxonomy" id="2599595"/>
    <lineage>
        <taxon>Bacteria</taxon>
        <taxon>Pseudomonadati</taxon>
        <taxon>Pseudomonadota</taxon>
        <taxon>Gammaproteobacteria</taxon>
        <taxon>Pseudomonadales</taxon>
        <taxon>Pseudomonadaceae</taxon>
        <taxon>Pseudomonas</taxon>
    </lineage>
</organism>
<evidence type="ECO:0000313" key="3">
    <source>
        <dbReference type="Proteomes" id="UP000509568"/>
    </source>
</evidence>
<dbReference type="PROSITE" id="PS00455">
    <property type="entry name" value="AMP_BINDING"/>
    <property type="match status" value="1"/>
</dbReference>
<dbReference type="Proteomes" id="UP000509568">
    <property type="component" value="Chromosome"/>
</dbReference>
<dbReference type="Gene3D" id="3.40.50.12780">
    <property type="entry name" value="N-terminal domain of ligase-like"/>
    <property type="match status" value="1"/>
</dbReference>
<feature type="domain" description="AMP-dependent synthetase/ligase" evidence="1">
    <location>
        <begin position="13"/>
        <end position="356"/>
    </location>
</feature>
<sequence>MDSIGSETVASVFDKVARARLHDVAVIYDGQSATYAELNSRANSIASGLRKLGLDQLSSIAILLPRSTDLIATILGVVKAGMVYVPLDAQAPLERIRRVFRSADCQLVITSTDGRAKLIDFPCCEVDELERAGRGAVAFTETAALVDMPLYINYTSGSTGSPKGVIVRHVNVLNLVREQHYCELGPGVKVLHLANVAFDATTFEIWGPLLNGGVVVVCPEQSFSLATIASVLRRYQVDIAFLTTSLFNLVVDSCPSAFEPLKQVLTGGEIMSATHVKRLAEQYPGLRITNVYGPTECTTFSTYHDVQVGDCQAANVPIGRPIENTVVQVMDDQNALVPIGGEGEIWIGGRGVSSGYINNPALTSDVFIFLPHGTFYRTGDLGRVGRSGNIEYIGRSDDQVKVRGFRIELAEVLSGLLRCAAIDQAYVSVELNPRNEKVLVAYVVGLELEGGRISSQLASILPAYMIPSEIYRVHQIPLGPTGKADHGQLIRNRERKLVLRPAETFFGPGDNHD</sequence>
<dbReference type="PANTHER" id="PTHR45527:SF1">
    <property type="entry name" value="FATTY ACID SYNTHASE"/>
    <property type="match status" value="1"/>
</dbReference>
<keyword evidence="3" id="KW-1185">Reference proteome</keyword>
<proteinExistence type="predicted"/>
<dbReference type="NCBIfam" id="TIGR01733">
    <property type="entry name" value="AA-adenyl-dom"/>
    <property type="match status" value="1"/>
</dbReference>
<dbReference type="GO" id="GO:0031177">
    <property type="term" value="F:phosphopantetheine binding"/>
    <property type="evidence" value="ECO:0007669"/>
    <property type="project" value="TreeGrafter"/>
</dbReference>
<dbReference type="GO" id="GO:0044550">
    <property type="term" value="P:secondary metabolite biosynthetic process"/>
    <property type="evidence" value="ECO:0007669"/>
    <property type="project" value="TreeGrafter"/>
</dbReference>
<dbReference type="GO" id="GO:0005737">
    <property type="term" value="C:cytoplasm"/>
    <property type="evidence" value="ECO:0007669"/>
    <property type="project" value="TreeGrafter"/>
</dbReference>
<gene>
    <name evidence="2" type="ORF">HWQ56_05915</name>
</gene>
<dbReference type="EMBL" id="CP056030">
    <property type="protein sequence ID" value="QKZ03346.1"/>
    <property type="molecule type" value="Genomic_DNA"/>
</dbReference>
<dbReference type="InterPro" id="IPR010071">
    <property type="entry name" value="AA_adenyl_dom"/>
</dbReference>
<accession>A0A7D5HEG3</accession>
<dbReference type="Pfam" id="PF00501">
    <property type="entry name" value="AMP-binding"/>
    <property type="match status" value="1"/>
</dbReference>
<dbReference type="SUPFAM" id="SSF56801">
    <property type="entry name" value="Acetyl-CoA synthetase-like"/>
    <property type="match status" value="1"/>
</dbReference>
<dbReference type="Gene3D" id="3.30.300.30">
    <property type="match status" value="1"/>
</dbReference>
<dbReference type="PANTHER" id="PTHR45527">
    <property type="entry name" value="NONRIBOSOMAL PEPTIDE SYNTHETASE"/>
    <property type="match status" value="1"/>
</dbReference>
<dbReference type="InterPro" id="IPR020845">
    <property type="entry name" value="AMP-binding_CS"/>
</dbReference>
<dbReference type="InterPro" id="IPR045851">
    <property type="entry name" value="AMP-bd_C_sf"/>
</dbReference>